<gene>
    <name evidence="1" type="ORF">DEO72_LG5g2105</name>
</gene>
<sequence length="238" mass="26429">MFDWAKINWNSKYGNVLVELSTGTKDGVCHRCERSLVRALLLHLATSKAPPGDDAAGGYLVSAWRHGKVRQAVGQASGVPVWDGAWWHDEVRQVGTRKQWPKGLLAPGCEWKLPGGLEQFHLAAHGQSQTKILLFFAFWIHGWWMTCDDMSGEVHIQLLSRGDTSEVRMFRAHVERCHVRGGTGLVDHMCWTTGGQVRRVGLRAGSSPFLFVFGDDRVIRYMGADVDTGGAEDGQMAE</sequence>
<proteinExistence type="predicted"/>
<protein>
    <submittedName>
        <fullName evidence="1">Uncharacterized protein</fullName>
    </submittedName>
</protein>
<reference evidence="1 2" key="1">
    <citation type="submission" date="2019-04" db="EMBL/GenBank/DDBJ databases">
        <title>An improved genome assembly and genetic linkage map for asparagus bean, Vigna unguiculata ssp. sesquipedialis.</title>
        <authorList>
            <person name="Xia Q."/>
            <person name="Zhang R."/>
            <person name="Dong Y."/>
        </authorList>
    </citation>
    <scope>NUCLEOTIDE SEQUENCE [LARGE SCALE GENOMIC DNA]</scope>
    <source>
        <tissue evidence="1">Leaf</tissue>
    </source>
</reference>
<name>A0A4D6LZD3_VIGUN</name>
<dbReference type="Proteomes" id="UP000501690">
    <property type="component" value="Linkage Group LG5"/>
</dbReference>
<evidence type="ECO:0000313" key="1">
    <source>
        <dbReference type="EMBL" id="QCD94027.1"/>
    </source>
</evidence>
<keyword evidence="2" id="KW-1185">Reference proteome</keyword>
<organism evidence="1 2">
    <name type="scientific">Vigna unguiculata</name>
    <name type="common">Cowpea</name>
    <dbReference type="NCBI Taxonomy" id="3917"/>
    <lineage>
        <taxon>Eukaryota</taxon>
        <taxon>Viridiplantae</taxon>
        <taxon>Streptophyta</taxon>
        <taxon>Embryophyta</taxon>
        <taxon>Tracheophyta</taxon>
        <taxon>Spermatophyta</taxon>
        <taxon>Magnoliopsida</taxon>
        <taxon>eudicotyledons</taxon>
        <taxon>Gunneridae</taxon>
        <taxon>Pentapetalae</taxon>
        <taxon>rosids</taxon>
        <taxon>fabids</taxon>
        <taxon>Fabales</taxon>
        <taxon>Fabaceae</taxon>
        <taxon>Papilionoideae</taxon>
        <taxon>50 kb inversion clade</taxon>
        <taxon>NPAAA clade</taxon>
        <taxon>indigoferoid/millettioid clade</taxon>
        <taxon>Phaseoleae</taxon>
        <taxon>Vigna</taxon>
    </lineage>
</organism>
<evidence type="ECO:0000313" key="2">
    <source>
        <dbReference type="Proteomes" id="UP000501690"/>
    </source>
</evidence>
<accession>A0A4D6LZD3</accession>
<dbReference type="EMBL" id="CP039349">
    <property type="protein sequence ID" value="QCD94027.1"/>
    <property type="molecule type" value="Genomic_DNA"/>
</dbReference>
<dbReference type="AlphaFoldDB" id="A0A4D6LZD3"/>